<keyword evidence="3 7" id="KW-0378">Hydrolase</keyword>
<dbReference type="CDD" id="cd09877">
    <property type="entry name" value="PIN_YacL-like"/>
    <property type="match status" value="1"/>
</dbReference>
<feature type="domain" description="TRAM" evidence="6">
    <location>
        <begin position="296"/>
        <end position="357"/>
    </location>
</feature>
<dbReference type="InterPro" id="IPR002792">
    <property type="entry name" value="TRAM_dom"/>
</dbReference>
<keyword evidence="2" id="KW-0540">Nuclease</keyword>
<feature type="transmembrane region" description="Helical" evidence="5">
    <location>
        <begin position="88"/>
        <end position="109"/>
    </location>
</feature>
<dbReference type="InterPro" id="IPR029060">
    <property type="entry name" value="PIN-like_dom_sf"/>
</dbReference>
<comment type="caution">
    <text evidence="7">The sequence shown here is derived from an EMBL/GenBank/DDBJ whole genome shotgun (WGS) entry which is preliminary data.</text>
</comment>
<dbReference type="PANTHER" id="PTHR11603:SF147">
    <property type="entry name" value="MEMBRANE PROTEIN"/>
    <property type="match status" value="1"/>
</dbReference>
<dbReference type="AlphaFoldDB" id="A0A1S1V708"/>
<dbReference type="GO" id="GO:0016787">
    <property type="term" value="F:hydrolase activity"/>
    <property type="evidence" value="ECO:0007669"/>
    <property type="project" value="UniProtKB-KW"/>
</dbReference>
<proteinExistence type="predicted"/>
<keyword evidence="5" id="KW-0812">Transmembrane</keyword>
<feature type="transmembrane region" description="Helical" evidence="5">
    <location>
        <begin position="44"/>
        <end position="67"/>
    </location>
</feature>
<dbReference type="Proteomes" id="UP000180254">
    <property type="component" value="Unassembled WGS sequence"/>
</dbReference>
<evidence type="ECO:0000256" key="4">
    <source>
        <dbReference type="ARBA" id="ARBA00022842"/>
    </source>
</evidence>
<keyword evidence="5" id="KW-0472">Membrane</keyword>
<evidence type="ECO:0000259" key="6">
    <source>
        <dbReference type="PROSITE" id="PS50926"/>
    </source>
</evidence>
<organism evidence="7 8">
    <name type="scientific">Andreesenia angusta</name>
    <dbReference type="NCBI Taxonomy" id="39480"/>
    <lineage>
        <taxon>Bacteria</taxon>
        <taxon>Bacillati</taxon>
        <taxon>Bacillota</taxon>
        <taxon>Tissierellia</taxon>
        <taxon>Tissierellales</taxon>
        <taxon>Gottschalkiaceae</taxon>
        <taxon>Andreesenia</taxon>
    </lineage>
</organism>
<evidence type="ECO:0000256" key="2">
    <source>
        <dbReference type="ARBA" id="ARBA00022722"/>
    </source>
</evidence>
<gene>
    <name evidence="7" type="ORF">EUAN_09540</name>
</gene>
<keyword evidence="4" id="KW-0460">Magnesium</keyword>
<evidence type="ECO:0000256" key="3">
    <source>
        <dbReference type="ARBA" id="ARBA00022801"/>
    </source>
</evidence>
<dbReference type="Gene3D" id="3.40.50.1010">
    <property type="entry name" value="5'-nuclease"/>
    <property type="match status" value="1"/>
</dbReference>
<keyword evidence="5" id="KW-1133">Transmembrane helix</keyword>
<evidence type="ECO:0000256" key="5">
    <source>
        <dbReference type="SAM" id="Phobius"/>
    </source>
</evidence>
<dbReference type="OrthoDB" id="9780734at2"/>
<name>A0A1S1V708_9FIRM</name>
<reference evidence="7 8" key="1">
    <citation type="submission" date="2016-09" db="EMBL/GenBank/DDBJ databases">
        <title>Genome sequence of Eubacterium angustum.</title>
        <authorList>
            <person name="Poehlein A."/>
            <person name="Daniel R."/>
        </authorList>
    </citation>
    <scope>NUCLEOTIDE SEQUENCE [LARGE SCALE GENOMIC DNA]</scope>
    <source>
        <strain evidence="7 8">DSM 1989</strain>
    </source>
</reference>
<dbReference type="EMBL" id="MKIE01000003">
    <property type="protein sequence ID" value="OHW62391.1"/>
    <property type="molecule type" value="Genomic_DNA"/>
</dbReference>
<feature type="transmembrane region" description="Helical" evidence="5">
    <location>
        <begin position="115"/>
        <end position="133"/>
    </location>
</feature>
<dbReference type="PROSITE" id="PS50926">
    <property type="entry name" value="TRAM"/>
    <property type="match status" value="1"/>
</dbReference>
<accession>A0A1S1V708</accession>
<dbReference type="EC" id="3.1.-.-" evidence="7"/>
<dbReference type="InterPro" id="IPR002716">
    <property type="entry name" value="PIN_dom"/>
</dbReference>
<dbReference type="GO" id="GO:0004518">
    <property type="term" value="F:nuclease activity"/>
    <property type="evidence" value="ECO:0007669"/>
    <property type="project" value="UniProtKB-KW"/>
</dbReference>
<dbReference type="RefSeq" id="WP_071062217.1">
    <property type="nucleotide sequence ID" value="NZ_MKIE01000003.1"/>
</dbReference>
<evidence type="ECO:0000313" key="7">
    <source>
        <dbReference type="EMBL" id="OHW62391.1"/>
    </source>
</evidence>
<comment type="cofactor">
    <cofactor evidence="1">
        <name>Mg(2+)</name>
        <dbReference type="ChEBI" id="CHEBI:18420"/>
    </cofactor>
</comment>
<dbReference type="PANTHER" id="PTHR11603">
    <property type="entry name" value="AAA FAMILY ATPASE"/>
    <property type="match status" value="1"/>
</dbReference>
<sequence length="369" mass="40189">MVERFFQKMVKVLIVLIGAGIGAGIVAVVDSLNLLGDSISERNLAYLYVAAGVLFGLIFFFLSKVIISTLYKISTEMEKRFQNIPTTDVVLGAIGLVVGFVIAFLLSGILTRIPYVGLTLSLIAYIIFGYFGLRILTKKRDDFGGAFERLKNPAKERGQKSDKSGSKPKILDTSVIIDGRIFDIAKAGFIEGPVVIPEFVLKELQYIADSADSLKRAKGRRGLDVLNKIQKELDIEVIVTDKDFEEVSEVDLKLLRLAQALNGKVVTNDYNLNKVAEVHGVAVLNINELSNAVKPIAIPGEEMHVHVIKVGKESGQGIAYLDDGTMIVVEGGKSLVGKKIDVVVTSVIQTPAGRMIFGKPKELLLKEGN</sequence>
<dbReference type="Pfam" id="PF01938">
    <property type="entry name" value="TRAM"/>
    <property type="match status" value="1"/>
</dbReference>
<dbReference type="STRING" id="39480.EUAN_09540"/>
<protein>
    <submittedName>
        <fullName evidence="7">Putative PIN and TRAM-domain containing protein</fullName>
        <ecNumber evidence="7">3.1.-.-</ecNumber>
    </submittedName>
</protein>
<keyword evidence="8" id="KW-1185">Reference proteome</keyword>
<dbReference type="InterPro" id="IPR052041">
    <property type="entry name" value="Nucleic_acid_metab_PIN/TRAM"/>
</dbReference>
<evidence type="ECO:0000313" key="8">
    <source>
        <dbReference type="Proteomes" id="UP000180254"/>
    </source>
</evidence>
<dbReference type="Pfam" id="PF01850">
    <property type="entry name" value="PIN"/>
    <property type="match status" value="1"/>
</dbReference>
<dbReference type="SUPFAM" id="SSF88723">
    <property type="entry name" value="PIN domain-like"/>
    <property type="match status" value="1"/>
</dbReference>
<feature type="transmembrane region" description="Helical" evidence="5">
    <location>
        <begin position="12"/>
        <end position="32"/>
    </location>
</feature>
<evidence type="ECO:0000256" key="1">
    <source>
        <dbReference type="ARBA" id="ARBA00001946"/>
    </source>
</evidence>
<dbReference type="SMART" id="SM00670">
    <property type="entry name" value="PINc"/>
    <property type="match status" value="1"/>
</dbReference>